<dbReference type="Proteomes" id="UP000814140">
    <property type="component" value="Unassembled WGS sequence"/>
</dbReference>
<keyword evidence="2" id="KW-1185">Reference proteome</keyword>
<protein>
    <submittedName>
        <fullName evidence="1">Acid protease</fullName>
    </submittedName>
</protein>
<dbReference type="EMBL" id="MU277235">
    <property type="protein sequence ID" value="KAI0058456.1"/>
    <property type="molecule type" value="Genomic_DNA"/>
</dbReference>
<sequence>MYFSTAVVLAALPFLAAAAPLEATPTAKSGTAIPIARRNPVRRHDGTVDAHALARRRAHSVAKIDKGFNAFQRNTGSVHPLAKGLRKDVLAKRAGTGSVPLTDDEAQLWYGTISIGTPLKQFTVDFDTGSSDLFVPASTCGSTCSGHTKWTVSSSSTSKDLKKTFTLRYGDGSSVSGEQYTDIFSIAGLTATKQTLGAAKTYSQGFESSEFPPDGLMGMGFESISDYNANPPFQSLIAQGKVSDPSFSFKFADSGSELYLGGANSKLYTGSFAYVPVTTEGYWQTTFDAISVGGRKVVSSSAAIIDTGTTQIIGDSTSIAAIHAKIPGAKSAPQYGDGTYTVPCSFSTASSVTFGGVTFAVAPSTVPVGAVSSGSSTCISGFAADDSLDGEFWIIGDVFLQNVYTNFDVGNSQVGFATLA</sequence>
<accession>A0ACB8SRP5</accession>
<evidence type="ECO:0000313" key="2">
    <source>
        <dbReference type="Proteomes" id="UP000814140"/>
    </source>
</evidence>
<proteinExistence type="predicted"/>
<reference evidence="1" key="2">
    <citation type="journal article" date="2022" name="New Phytol.">
        <title>Evolutionary transition to the ectomycorrhizal habit in the genomes of a hyperdiverse lineage of mushroom-forming fungi.</title>
        <authorList>
            <person name="Looney B."/>
            <person name="Miyauchi S."/>
            <person name="Morin E."/>
            <person name="Drula E."/>
            <person name="Courty P.E."/>
            <person name="Kohler A."/>
            <person name="Kuo A."/>
            <person name="LaButti K."/>
            <person name="Pangilinan J."/>
            <person name="Lipzen A."/>
            <person name="Riley R."/>
            <person name="Andreopoulos W."/>
            <person name="He G."/>
            <person name="Johnson J."/>
            <person name="Nolan M."/>
            <person name="Tritt A."/>
            <person name="Barry K.W."/>
            <person name="Grigoriev I.V."/>
            <person name="Nagy L.G."/>
            <person name="Hibbett D."/>
            <person name="Henrissat B."/>
            <person name="Matheny P.B."/>
            <person name="Labbe J."/>
            <person name="Martin F.M."/>
        </authorList>
    </citation>
    <scope>NUCLEOTIDE SEQUENCE</scope>
    <source>
        <strain evidence="1">HHB10654</strain>
    </source>
</reference>
<gene>
    <name evidence="1" type="ORF">BV25DRAFT_1238502</name>
</gene>
<organism evidence="1 2">
    <name type="scientific">Artomyces pyxidatus</name>
    <dbReference type="NCBI Taxonomy" id="48021"/>
    <lineage>
        <taxon>Eukaryota</taxon>
        <taxon>Fungi</taxon>
        <taxon>Dikarya</taxon>
        <taxon>Basidiomycota</taxon>
        <taxon>Agaricomycotina</taxon>
        <taxon>Agaricomycetes</taxon>
        <taxon>Russulales</taxon>
        <taxon>Auriscalpiaceae</taxon>
        <taxon>Artomyces</taxon>
    </lineage>
</organism>
<comment type="caution">
    <text evidence="1">The sequence shown here is derived from an EMBL/GenBank/DDBJ whole genome shotgun (WGS) entry which is preliminary data.</text>
</comment>
<keyword evidence="1" id="KW-0645">Protease</keyword>
<name>A0ACB8SRP5_9AGAM</name>
<evidence type="ECO:0000313" key="1">
    <source>
        <dbReference type="EMBL" id="KAI0058456.1"/>
    </source>
</evidence>
<keyword evidence="1" id="KW-0378">Hydrolase</keyword>
<reference evidence="1" key="1">
    <citation type="submission" date="2021-03" db="EMBL/GenBank/DDBJ databases">
        <authorList>
            <consortium name="DOE Joint Genome Institute"/>
            <person name="Ahrendt S."/>
            <person name="Looney B.P."/>
            <person name="Miyauchi S."/>
            <person name="Morin E."/>
            <person name="Drula E."/>
            <person name="Courty P.E."/>
            <person name="Chicoki N."/>
            <person name="Fauchery L."/>
            <person name="Kohler A."/>
            <person name="Kuo A."/>
            <person name="Labutti K."/>
            <person name="Pangilinan J."/>
            <person name="Lipzen A."/>
            <person name="Riley R."/>
            <person name="Andreopoulos W."/>
            <person name="He G."/>
            <person name="Johnson J."/>
            <person name="Barry K.W."/>
            <person name="Grigoriev I.V."/>
            <person name="Nagy L."/>
            <person name="Hibbett D."/>
            <person name="Henrissat B."/>
            <person name="Matheny P.B."/>
            <person name="Labbe J."/>
            <person name="Martin F."/>
        </authorList>
    </citation>
    <scope>NUCLEOTIDE SEQUENCE</scope>
    <source>
        <strain evidence="1">HHB10654</strain>
    </source>
</reference>